<evidence type="ECO:0000313" key="4">
    <source>
        <dbReference type="Proteomes" id="UP001209412"/>
    </source>
</evidence>
<evidence type="ECO:0000313" key="5">
    <source>
        <dbReference type="Proteomes" id="UP001242288"/>
    </source>
</evidence>
<feature type="signal peptide" evidence="1">
    <location>
        <begin position="1"/>
        <end position="19"/>
    </location>
</feature>
<accession>A0AAP5F016</accession>
<dbReference type="RefSeq" id="WP_266242216.1">
    <property type="nucleotide sequence ID" value="NZ_JAMXWF010000060.1"/>
</dbReference>
<proteinExistence type="predicted"/>
<name>A0AAP5F016_9BURK</name>
<dbReference type="EMBL" id="JAMXWF010000060">
    <property type="protein sequence ID" value="MDQ6413495.1"/>
    <property type="molecule type" value="Genomic_DNA"/>
</dbReference>
<feature type="chain" id="PRO_5042878851" evidence="1">
    <location>
        <begin position="20"/>
        <end position="140"/>
    </location>
</feature>
<dbReference type="AlphaFoldDB" id="A0AAP5F016"/>
<sequence>MKKLTLAAGLMTVAIAAKAELPPDSGSDWRAVQWSPNQVNGLYVDANSIALRNDGRVSYWERRTVTAPEGKVAVIEYQRVGACGGDSTWIQASRLYDKAGAQVGSRSETPKVAVAFSREPDEQAVLGVACSLLKARPVAG</sequence>
<dbReference type="Proteomes" id="UP001209412">
    <property type="component" value="Unassembled WGS sequence"/>
</dbReference>
<organism evidence="3 5">
    <name type="scientific">Paraburkholderia madseniana</name>
    <dbReference type="NCBI Taxonomy" id="2599607"/>
    <lineage>
        <taxon>Bacteria</taxon>
        <taxon>Pseudomonadati</taxon>
        <taxon>Pseudomonadota</taxon>
        <taxon>Betaproteobacteria</taxon>
        <taxon>Burkholderiales</taxon>
        <taxon>Burkholderiaceae</taxon>
        <taxon>Paraburkholderia</taxon>
    </lineage>
</organism>
<comment type="caution">
    <text evidence="3">The sequence shown here is derived from an EMBL/GenBank/DDBJ whole genome shotgun (WGS) entry which is preliminary data.</text>
</comment>
<reference evidence="3" key="1">
    <citation type="submission" date="2022-06" db="EMBL/GenBank/DDBJ databases">
        <title>PHB producers.</title>
        <authorList>
            <person name="Besaury L."/>
        </authorList>
    </citation>
    <scope>NUCLEOTIDE SEQUENCE</scope>
    <source>
        <strain evidence="3 4">SEWS6</strain>
    </source>
</reference>
<protein>
    <submittedName>
        <fullName evidence="3">Uncharacterized protein</fullName>
    </submittedName>
</protein>
<gene>
    <name evidence="3" type="ORF">NIE36_40945</name>
    <name evidence="2" type="ORF">OSB80_41050</name>
</gene>
<dbReference type="EMBL" id="JAPKHW010000060">
    <property type="protein sequence ID" value="MCX4151684.1"/>
    <property type="molecule type" value="Genomic_DNA"/>
</dbReference>
<evidence type="ECO:0000313" key="3">
    <source>
        <dbReference type="EMBL" id="MDQ6413495.1"/>
    </source>
</evidence>
<keyword evidence="1" id="KW-0732">Signal</keyword>
<evidence type="ECO:0000313" key="2">
    <source>
        <dbReference type="EMBL" id="MCX4151684.1"/>
    </source>
</evidence>
<evidence type="ECO:0000256" key="1">
    <source>
        <dbReference type="SAM" id="SignalP"/>
    </source>
</evidence>
<keyword evidence="4" id="KW-1185">Reference proteome</keyword>
<dbReference type="Proteomes" id="UP001242288">
    <property type="component" value="Unassembled WGS sequence"/>
</dbReference>